<protein>
    <recommendedName>
        <fullName evidence="1">PX domain-containing protein</fullName>
    </recommendedName>
</protein>
<feature type="non-terminal residue" evidence="2">
    <location>
        <position position="135"/>
    </location>
</feature>
<evidence type="ECO:0000259" key="1">
    <source>
        <dbReference type="PROSITE" id="PS50195"/>
    </source>
</evidence>
<gene>
    <name evidence="2" type="ORF">A6R68_07699</name>
</gene>
<dbReference type="EMBL" id="LZPO01098309">
    <property type="protein sequence ID" value="OBS63762.1"/>
    <property type="molecule type" value="Genomic_DNA"/>
</dbReference>
<name>A0A1A6GEL9_NEOLE</name>
<dbReference type="STRING" id="56216.A0A1A6GEL9"/>
<dbReference type="PROSITE" id="PS50195">
    <property type="entry name" value="PX"/>
    <property type="match status" value="1"/>
</dbReference>
<evidence type="ECO:0000313" key="2">
    <source>
        <dbReference type="EMBL" id="OBS63762.1"/>
    </source>
</evidence>
<dbReference type="PANTHER" id="PTHR47194:SF4">
    <property type="entry name" value="SORTING NEXIN-29"/>
    <property type="match status" value="1"/>
</dbReference>
<dbReference type="InterPro" id="IPR036871">
    <property type="entry name" value="PX_dom_sf"/>
</dbReference>
<dbReference type="InterPro" id="IPR001683">
    <property type="entry name" value="PX_dom"/>
</dbReference>
<comment type="caution">
    <text evidence="2">The sequence shown here is derived from an EMBL/GenBank/DDBJ whole genome shotgun (WGS) entry which is preliminary data.</text>
</comment>
<sequence length="135" mass="15839">QLSYCVLAYYVVVSVTSVLWDLQNWCPWGSTEAADVYIRIKDDEWNVYRRYTEFRALHHQLQSTFPQVRAYNFPPKKAIGNKWVMLRSRDPKDVKDPTDVGDPTDMDVDETVPKLGIWHPRLRAIQKQKEKKGAN</sequence>
<dbReference type="Gene3D" id="3.30.1520.10">
    <property type="entry name" value="Phox-like domain"/>
    <property type="match status" value="1"/>
</dbReference>
<dbReference type="OrthoDB" id="428895at2759"/>
<proteinExistence type="predicted"/>
<keyword evidence="3" id="KW-1185">Reference proteome</keyword>
<organism evidence="2 3">
    <name type="scientific">Neotoma lepida</name>
    <name type="common">Desert woodrat</name>
    <dbReference type="NCBI Taxonomy" id="56216"/>
    <lineage>
        <taxon>Eukaryota</taxon>
        <taxon>Metazoa</taxon>
        <taxon>Chordata</taxon>
        <taxon>Craniata</taxon>
        <taxon>Vertebrata</taxon>
        <taxon>Euteleostomi</taxon>
        <taxon>Mammalia</taxon>
        <taxon>Eutheria</taxon>
        <taxon>Euarchontoglires</taxon>
        <taxon>Glires</taxon>
        <taxon>Rodentia</taxon>
        <taxon>Myomorpha</taxon>
        <taxon>Muroidea</taxon>
        <taxon>Cricetidae</taxon>
        <taxon>Neotominae</taxon>
        <taxon>Neotoma</taxon>
    </lineage>
</organism>
<dbReference type="SUPFAM" id="SSF64268">
    <property type="entry name" value="PX domain"/>
    <property type="match status" value="1"/>
</dbReference>
<evidence type="ECO:0000313" key="3">
    <source>
        <dbReference type="Proteomes" id="UP000092124"/>
    </source>
</evidence>
<dbReference type="Pfam" id="PF00787">
    <property type="entry name" value="PX"/>
    <property type="match status" value="1"/>
</dbReference>
<dbReference type="GO" id="GO:0035091">
    <property type="term" value="F:phosphatidylinositol binding"/>
    <property type="evidence" value="ECO:0007669"/>
    <property type="project" value="InterPro"/>
</dbReference>
<dbReference type="PANTHER" id="PTHR47194">
    <property type="entry name" value="SORTING NEXIN-29-RELATED"/>
    <property type="match status" value="1"/>
</dbReference>
<dbReference type="AlphaFoldDB" id="A0A1A6GEL9"/>
<feature type="domain" description="PX" evidence="1">
    <location>
        <begin position="1"/>
        <end position="135"/>
    </location>
</feature>
<dbReference type="Proteomes" id="UP000092124">
    <property type="component" value="Unassembled WGS sequence"/>
</dbReference>
<reference evidence="2 3" key="1">
    <citation type="submission" date="2016-06" db="EMBL/GenBank/DDBJ databases">
        <title>The Draft Genome Sequence and Annotation of the Desert Woodrat Neotoma lepida.</title>
        <authorList>
            <person name="Campbell M."/>
            <person name="Oakeson K.F."/>
            <person name="Yandell M."/>
            <person name="Halpert J.R."/>
            <person name="Dearing D."/>
        </authorList>
    </citation>
    <scope>NUCLEOTIDE SEQUENCE [LARGE SCALE GENOMIC DNA]</scope>
    <source>
        <strain evidence="2">417</strain>
        <tissue evidence="2">Liver</tissue>
    </source>
</reference>
<accession>A0A1A6GEL9</accession>
<feature type="non-terminal residue" evidence="2">
    <location>
        <position position="1"/>
    </location>
</feature>